<proteinExistence type="inferred from homology"/>
<dbReference type="PANTHER" id="PTHR10984">
    <property type="entry name" value="ENDOPLASMIC RETICULUM-GOLGI INTERMEDIATE COMPARTMENT PROTEIN"/>
    <property type="match status" value="1"/>
</dbReference>
<feature type="domain" description="Endoplasmic reticulum vesicle transporter C-terminal" evidence="7">
    <location>
        <begin position="185"/>
        <end position="276"/>
    </location>
</feature>
<comment type="subcellular location">
    <subcellularLocation>
        <location evidence="5">Endoplasmic reticulum membrane</location>
        <topology evidence="5">Multi-pass membrane protein</topology>
    </subcellularLocation>
    <subcellularLocation>
        <location evidence="5">Endoplasmic reticulum-Golgi intermediate compartment membrane</location>
        <topology evidence="5">Multi-pass membrane protein</topology>
    </subcellularLocation>
    <subcellularLocation>
        <location evidence="5">Golgi apparatus membrane</location>
        <topology evidence="5">Multi-pass membrane protein</topology>
    </subcellularLocation>
    <subcellularLocation>
        <location evidence="1">Membrane</location>
    </subcellularLocation>
</comment>
<keyword evidence="5" id="KW-0931">ER-Golgi transport</keyword>
<dbReference type="Pfam" id="PF13850">
    <property type="entry name" value="ERGIC_N"/>
    <property type="match status" value="1"/>
</dbReference>
<dbReference type="AlphaFoldDB" id="A0AAV9QJ17"/>
<dbReference type="GO" id="GO:0033116">
    <property type="term" value="C:endoplasmic reticulum-Golgi intermediate compartment membrane"/>
    <property type="evidence" value="ECO:0007669"/>
    <property type="project" value="UniProtKB-SubCell"/>
</dbReference>
<dbReference type="GO" id="GO:0006888">
    <property type="term" value="P:endoplasmic reticulum to Golgi vesicle-mediated transport"/>
    <property type="evidence" value="ECO:0007669"/>
    <property type="project" value="UniProtKB-UniRule"/>
</dbReference>
<keyword evidence="3" id="KW-1133">Transmembrane helix</keyword>
<evidence type="ECO:0000313" key="10">
    <source>
        <dbReference type="Proteomes" id="UP001345827"/>
    </source>
</evidence>
<accession>A0AAV9QJ17</accession>
<sequence length="429" mass="48413">MDSFEKHGFDDSAFDDKGLSSLRTFDAFPKTKPNYTSATARGGQWTLAIIILCTCLTLSELRTWWTGTETHHFSVERGVGHELQLNLDIVVAMACHDLHINVQDAAMDRIMAGDLLTKEDTNFAVWTDPRKRRRQQRLHESKRDVERKRAEEEDSHVSHVLGHMRENVGKKFLKSPRVPRGMPMDSCRIYGSLEGNKVQGDFHITARGHGYMEFGMQQHLDHGTFNFSHHINELSFGPHYPGILNPLDRTGDTTEAHFMRYQYYLSVVPTIFTKRRVSTRSGSLDPAAIPQPPTLDLAPDMKDAKKKKKDGPVKHMVNPDKGRDRKSVFTNQYAATSQSREVPGNTVPGLFFKYDIEPILLIVSESRSSLLGLLVRLVNVISGVMVGGGWMFQLSEWAAEVWGKRRGRRNTGMIGVINGDVNGHLDSKT</sequence>
<feature type="compositionally biased region" description="Basic and acidic residues" evidence="6">
    <location>
        <begin position="310"/>
        <end position="322"/>
    </location>
</feature>
<evidence type="ECO:0000256" key="1">
    <source>
        <dbReference type="ARBA" id="ARBA00004370"/>
    </source>
</evidence>
<evidence type="ECO:0000256" key="2">
    <source>
        <dbReference type="ARBA" id="ARBA00022692"/>
    </source>
</evidence>
<evidence type="ECO:0000259" key="8">
    <source>
        <dbReference type="Pfam" id="PF13850"/>
    </source>
</evidence>
<evidence type="ECO:0000313" key="9">
    <source>
        <dbReference type="EMBL" id="KAK5545128.1"/>
    </source>
</evidence>
<protein>
    <recommendedName>
        <fullName evidence="5">Endoplasmic reticulum-Golgi intermediate compartment protein</fullName>
    </recommendedName>
</protein>
<dbReference type="GO" id="GO:0000139">
    <property type="term" value="C:Golgi membrane"/>
    <property type="evidence" value="ECO:0007669"/>
    <property type="project" value="UniProtKB-SubCell"/>
</dbReference>
<keyword evidence="2" id="KW-0812">Transmembrane</keyword>
<keyword evidence="10" id="KW-1185">Reference proteome</keyword>
<feature type="region of interest" description="Disordered" evidence="6">
    <location>
        <begin position="130"/>
        <end position="157"/>
    </location>
</feature>
<keyword evidence="5" id="KW-0813">Transport</keyword>
<dbReference type="Pfam" id="PF07970">
    <property type="entry name" value="COPIIcoated_ERV"/>
    <property type="match status" value="2"/>
</dbReference>
<dbReference type="InterPro" id="IPR039542">
    <property type="entry name" value="Erv_N"/>
</dbReference>
<feature type="compositionally biased region" description="Basic and acidic residues" evidence="6">
    <location>
        <begin position="137"/>
        <end position="157"/>
    </location>
</feature>
<dbReference type="InterPro" id="IPR012936">
    <property type="entry name" value="Erv_C"/>
</dbReference>
<keyword evidence="5" id="KW-0256">Endoplasmic reticulum</keyword>
<reference evidence="9 10" key="1">
    <citation type="submission" date="2023-06" db="EMBL/GenBank/DDBJ databases">
        <title>Black Yeasts Isolated from many extreme environments.</title>
        <authorList>
            <person name="Coleine C."/>
            <person name="Stajich J.E."/>
            <person name="Selbmann L."/>
        </authorList>
    </citation>
    <scope>NUCLEOTIDE SEQUENCE [LARGE SCALE GENOMIC DNA]</scope>
    <source>
        <strain evidence="9 10">CCFEE 5887</strain>
    </source>
</reference>
<feature type="domain" description="Endoplasmic reticulum vesicle transporter N-terminal" evidence="8">
    <location>
        <begin position="22"/>
        <end position="110"/>
    </location>
</feature>
<evidence type="ECO:0000256" key="6">
    <source>
        <dbReference type="SAM" id="MobiDB-lite"/>
    </source>
</evidence>
<dbReference type="GO" id="GO:0005789">
    <property type="term" value="C:endoplasmic reticulum membrane"/>
    <property type="evidence" value="ECO:0007669"/>
    <property type="project" value="UniProtKB-SubCell"/>
</dbReference>
<dbReference type="GO" id="GO:0006890">
    <property type="term" value="P:retrograde vesicle-mediated transport, Golgi to endoplasmic reticulum"/>
    <property type="evidence" value="ECO:0007669"/>
    <property type="project" value="TreeGrafter"/>
</dbReference>
<keyword evidence="4" id="KW-0472">Membrane</keyword>
<dbReference type="GO" id="GO:0030134">
    <property type="term" value="C:COPII-coated ER to Golgi transport vesicle"/>
    <property type="evidence" value="ECO:0007669"/>
    <property type="project" value="TreeGrafter"/>
</dbReference>
<evidence type="ECO:0000259" key="7">
    <source>
        <dbReference type="Pfam" id="PF07970"/>
    </source>
</evidence>
<keyword evidence="5" id="KW-0333">Golgi apparatus</keyword>
<evidence type="ECO:0000256" key="4">
    <source>
        <dbReference type="ARBA" id="ARBA00023136"/>
    </source>
</evidence>
<feature type="region of interest" description="Disordered" evidence="6">
    <location>
        <begin position="282"/>
        <end position="322"/>
    </location>
</feature>
<evidence type="ECO:0000256" key="3">
    <source>
        <dbReference type="ARBA" id="ARBA00022989"/>
    </source>
</evidence>
<name>A0AAV9QJ17_9PEZI</name>
<dbReference type="EMBL" id="JAXLQG010000001">
    <property type="protein sequence ID" value="KAK5545128.1"/>
    <property type="molecule type" value="Genomic_DNA"/>
</dbReference>
<comment type="similarity">
    <text evidence="5">Belongs to the ERGIC family.</text>
</comment>
<dbReference type="Proteomes" id="UP001345827">
    <property type="component" value="Unassembled WGS sequence"/>
</dbReference>
<dbReference type="InterPro" id="IPR045888">
    <property type="entry name" value="Erv"/>
</dbReference>
<comment type="function">
    <text evidence="5">Plays a role in transport between endoplasmic reticulum and Golgi.</text>
</comment>
<evidence type="ECO:0000256" key="5">
    <source>
        <dbReference type="RuleBase" id="RU369013"/>
    </source>
</evidence>
<comment type="caution">
    <text evidence="9">The sequence shown here is derived from an EMBL/GenBank/DDBJ whole genome shotgun (WGS) entry which is preliminary data.</text>
</comment>
<organism evidence="9 10">
    <name type="scientific">Vermiconidia calcicola</name>
    <dbReference type="NCBI Taxonomy" id="1690605"/>
    <lineage>
        <taxon>Eukaryota</taxon>
        <taxon>Fungi</taxon>
        <taxon>Dikarya</taxon>
        <taxon>Ascomycota</taxon>
        <taxon>Pezizomycotina</taxon>
        <taxon>Dothideomycetes</taxon>
        <taxon>Dothideomycetidae</taxon>
        <taxon>Mycosphaerellales</taxon>
        <taxon>Extremaceae</taxon>
        <taxon>Vermiconidia</taxon>
    </lineage>
</organism>
<gene>
    <name evidence="9" type="ORF">LTR25_000135</name>
</gene>
<dbReference type="PANTHER" id="PTHR10984:SF81">
    <property type="entry name" value="ER-DERIVED VESICLES PROTEIN ERV41"/>
    <property type="match status" value="1"/>
</dbReference>
<feature type="domain" description="Endoplasmic reticulum vesicle transporter C-terminal" evidence="7">
    <location>
        <begin position="324"/>
        <end position="386"/>
    </location>
</feature>